<keyword evidence="2" id="KW-1133">Transmembrane helix</keyword>
<feature type="compositionally biased region" description="Basic and acidic residues" evidence="1">
    <location>
        <begin position="284"/>
        <end position="293"/>
    </location>
</feature>
<keyword evidence="2" id="KW-0472">Membrane</keyword>
<keyword evidence="3" id="KW-0732">Signal</keyword>
<accession>A0AAX4JER5</accession>
<sequence length="350" mass="40475">MIHLLFCLLKIYCNGSVFVIENSNHHLEVYLSLLEEKTDQTYILKEYDSTASHVFSKILEQDKEYVNYLLTYIRSSDSEQNYLLTLFQNGNIFLKTTFKFDNTKSYCIETSNQDKVIMSSVIDFDSNKKLYEVKWTIIDEEPIKNEEEVDIINKNIADDSSYTDIVKTNKDINTNNEENKIESTSEIDENLDLEIKKVIEKITSESVYIDSPDANEKSRFKIESVSTDVNEISFVVLDNPNIVATEIVGNQPINEQNIEEDKTMNCLTTEKNEEQQTTNCSLKTSDHKDDETKEKEVLAVTNKENEINEEEKHGNLTKDDKKMNFIGKSAIVLWFGAVILILYMKNKTSY</sequence>
<proteinExistence type="predicted"/>
<evidence type="ECO:0000256" key="1">
    <source>
        <dbReference type="SAM" id="MobiDB-lite"/>
    </source>
</evidence>
<dbReference type="KEGG" id="vnx:VNE69_08079"/>
<keyword evidence="5" id="KW-1185">Reference proteome</keyword>
<keyword evidence="2" id="KW-0812">Transmembrane</keyword>
<evidence type="ECO:0000256" key="3">
    <source>
        <dbReference type="SAM" id="SignalP"/>
    </source>
</evidence>
<name>A0AAX4JER5_9MICR</name>
<gene>
    <name evidence="4" type="ORF">VNE69_08079</name>
</gene>
<feature type="transmembrane region" description="Helical" evidence="2">
    <location>
        <begin position="325"/>
        <end position="344"/>
    </location>
</feature>
<dbReference type="RefSeq" id="XP_065330467.1">
    <property type="nucleotide sequence ID" value="XM_065474395.1"/>
</dbReference>
<feature type="signal peptide" evidence="3">
    <location>
        <begin position="1"/>
        <end position="15"/>
    </location>
</feature>
<reference evidence="4" key="1">
    <citation type="journal article" date="2024" name="BMC Genomics">
        <title>Functional annotation of a divergent genome using sequence and structure-based similarity.</title>
        <authorList>
            <person name="Svedberg D."/>
            <person name="Winiger R.R."/>
            <person name="Berg A."/>
            <person name="Sharma H."/>
            <person name="Tellgren-Roth C."/>
            <person name="Debrunner-Vossbrinck B.A."/>
            <person name="Vossbrinck C.R."/>
            <person name="Barandun J."/>
        </authorList>
    </citation>
    <scope>NUCLEOTIDE SEQUENCE</scope>
    <source>
        <strain evidence="4">Illinois isolate</strain>
    </source>
</reference>
<evidence type="ECO:0000256" key="2">
    <source>
        <dbReference type="SAM" id="Phobius"/>
    </source>
</evidence>
<feature type="region of interest" description="Disordered" evidence="1">
    <location>
        <begin position="274"/>
        <end position="293"/>
    </location>
</feature>
<evidence type="ECO:0000313" key="5">
    <source>
        <dbReference type="Proteomes" id="UP001334084"/>
    </source>
</evidence>
<evidence type="ECO:0000313" key="4">
    <source>
        <dbReference type="EMBL" id="WUR04322.1"/>
    </source>
</evidence>
<protein>
    <submittedName>
        <fullName evidence="4">SP-containing membrane protein</fullName>
    </submittedName>
</protein>
<dbReference type="AlphaFoldDB" id="A0AAX4JER5"/>
<dbReference type="Proteomes" id="UP001334084">
    <property type="component" value="Chromosome 8"/>
</dbReference>
<feature type="chain" id="PRO_5043881443" evidence="3">
    <location>
        <begin position="16"/>
        <end position="350"/>
    </location>
</feature>
<dbReference type="EMBL" id="CP142733">
    <property type="protein sequence ID" value="WUR04322.1"/>
    <property type="molecule type" value="Genomic_DNA"/>
</dbReference>
<dbReference type="GeneID" id="90542155"/>
<organism evidence="4 5">
    <name type="scientific">Vairimorpha necatrix</name>
    <dbReference type="NCBI Taxonomy" id="6039"/>
    <lineage>
        <taxon>Eukaryota</taxon>
        <taxon>Fungi</taxon>
        <taxon>Fungi incertae sedis</taxon>
        <taxon>Microsporidia</taxon>
        <taxon>Nosematidae</taxon>
        <taxon>Vairimorpha</taxon>
    </lineage>
</organism>